<sequence length="236" mass="26986">MRDHLKRIIPGWIELSRVVASPTLLLAKLGKYYFNKEKFLKAWSLGFWLLAFVLLSKQVFAPTRLPFDDEALLYWCWQHLINGLPMPALMLFLPLCRCNEIVSAFIRDAFEKLPDREGNYSKANRDEIGMKQRLDQALLSFLELIMNFAILYTLLPKESWHSSHIERPLSVVDGVYYSVVTITTLGYGDLAPKSTFAKFLSVYEVLSGIVLLVVCLGVYLAYAGQVKKEIATDIKK</sequence>
<dbReference type="AlphaFoldDB" id="A0A2C8F7W4"/>
<feature type="transmembrane region" description="Helical" evidence="1">
    <location>
        <begin position="203"/>
        <end position="222"/>
    </location>
</feature>
<protein>
    <recommendedName>
        <fullName evidence="2">Potassium channel domain-containing protein</fullName>
    </recommendedName>
</protein>
<keyword evidence="4" id="KW-1185">Reference proteome</keyword>
<feature type="transmembrane region" description="Helical" evidence="1">
    <location>
        <begin position="137"/>
        <end position="155"/>
    </location>
</feature>
<dbReference type="Pfam" id="PF07885">
    <property type="entry name" value="Ion_trans_2"/>
    <property type="match status" value="1"/>
</dbReference>
<dbReference type="RefSeq" id="WP_097011090.1">
    <property type="nucleotide sequence ID" value="NZ_LT907975.1"/>
</dbReference>
<dbReference type="OrthoDB" id="9799090at2"/>
<feature type="domain" description="Potassium channel" evidence="2">
    <location>
        <begin position="148"/>
        <end position="220"/>
    </location>
</feature>
<evidence type="ECO:0000313" key="3">
    <source>
        <dbReference type="EMBL" id="SOB57921.1"/>
    </source>
</evidence>
<dbReference type="Gene3D" id="1.10.287.70">
    <property type="match status" value="1"/>
</dbReference>
<proteinExistence type="predicted"/>
<dbReference type="Proteomes" id="UP000219215">
    <property type="component" value="Chromosome DPRO"/>
</dbReference>
<reference evidence="4" key="1">
    <citation type="submission" date="2017-09" db="EMBL/GenBank/DDBJ databases">
        <authorList>
            <person name="Regsiter A."/>
            <person name="William W."/>
        </authorList>
    </citation>
    <scope>NUCLEOTIDE SEQUENCE [LARGE SCALE GENOMIC DNA]</scope>
    <source>
        <strain evidence="4">500-1</strain>
    </source>
</reference>
<name>A0A2C8F7W4_9BACT</name>
<gene>
    <name evidence="3" type="ORF">DPRO_1034</name>
</gene>
<keyword evidence="1" id="KW-1133">Transmembrane helix</keyword>
<keyword evidence="1" id="KW-0472">Membrane</keyword>
<organism evidence="3 4">
    <name type="scientific">Pseudodesulfovibrio profundus</name>
    <dbReference type="NCBI Taxonomy" id="57320"/>
    <lineage>
        <taxon>Bacteria</taxon>
        <taxon>Pseudomonadati</taxon>
        <taxon>Thermodesulfobacteriota</taxon>
        <taxon>Desulfovibrionia</taxon>
        <taxon>Desulfovibrionales</taxon>
        <taxon>Desulfovibrionaceae</taxon>
    </lineage>
</organism>
<keyword evidence="1" id="KW-0812">Transmembrane</keyword>
<dbReference type="KEGG" id="pprf:DPRO_1034"/>
<evidence type="ECO:0000256" key="1">
    <source>
        <dbReference type="SAM" id="Phobius"/>
    </source>
</evidence>
<feature type="transmembrane region" description="Helical" evidence="1">
    <location>
        <begin position="72"/>
        <end position="93"/>
    </location>
</feature>
<dbReference type="InterPro" id="IPR013099">
    <property type="entry name" value="K_chnl_dom"/>
</dbReference>
<dbReference type="SUPFAM" id="SSF81324">
    <property type="entry name" value="Voltage-gated potassium channels"/>
    <property type="match status" value="1"/>
</dbReference>
<accession>A0A2C8F7W4</accession>
<evidence type="ECO:0000259" key="2">
    <source>
        <dbReference type="Pfam" id="PF07885"/>
    </source>
</evidence>
<dbReference type="EMBL" id="LT907975">
    <property type="protein sequence ID" value="SOB57921.1"/>
    <property type="molecule type" value="Genomic_DNA"/>
</dbReference>
<feature type="transmembrane region" description="Helical" evidence="1">
    <location>
        <begin position="39"/>
        <end position="60"/>
    </location>
</feature>
<evidence type="ECO:0000313" key="4">
    <source>
        <dbReference type="Proteomes" id="UP000219215"/>
    </source>
</evidence>